<dbReference type="Pfam" id="PF24829">
    <property type="entry name" value="Phage_connect_2"/>
    <property type="match status" value="1"/>
</dbReference>
<dbReference type="EMBL" id="BORC01000001">
    <property type="protein sequence ID" value="GIN60531.1"/>
    <property type="molecule type" value="Genomic_DNA"/>
</dbReference>
<dbReference type="RefSeq" id="WP_095306762.1">
    <property type="nucleotide sequence ID" value="NZ_BORC01000001.1"/>
</dbReference>
<sequence length="94" mass="10984">MMLEQVKKYLRIDESEDDDFLALLINAAKLDLKDSGVSEPKEKDERYDLAVMLYCALHYENRDPSLKIDKLNFAYQSLILKLKRYGDVDESSTF</sequence>
<proteinExistence type="predicted"/>
<dbReference type="NCBIfam" id="TIGR01560">
    <property type="entry name" value="put_DNA_pack"/>
    <property type="match status" value="1"/>
</dbReference>
<accession>A0A920BSC3</accession>
<dbReference type="Proteomes" id="UP000682111">
    <property type="component" value="Unassembled WGS sequence"/>
</dbReference>
<comment type="caution">
    <text evidence="1">The sequence shown here is derived from an EMBL/GenBank/DDBJ whole genome shotgun (WGS) entry which is preliminary data.</text>
</comment>
<protein>
    <recommendedName>
        <fullName evidence="3">Phage gp6-like head-tail connector protein</fullName>
    </recommendedName>
</protein>
<dbReference type="InterPro" id="IPR056951">
    <property type="entry name" value="Phage_connect_2"/>
</dbReference>
<evidence type="ECO:0000313" key="2">
    <source>
        <dbReference type="Proteomes" id="UP000682111"/>
    </source>
</evidence>
<evidence type="ECO:0000313" key="1">
    <source>
        <dbReference type="EMBL" id="GIN60531.1"/>
    </source>
</evidence>
<gene>
    <name evidence="1" type="ORF">J27TS8_05240</name>
</gene>
<evidence type="ECO:0008006" key="3">
    <source>
        <dbReference type="Google" id="ProtNLM"/>
    </source>
</evidence>
<dbReference type="AlphaFoldDB" id="A0A920BSC3"/>
<reference evidence="1" key="1">
    <citation type="submission" date="2021-03" db="EMBL/GenBank/DDBJ databases">
        <title>Antimicrobial resistance genes in bacteria isolated from Japanese honey, and their potential for conferring macrolide and lincosamide resistance in the American foulbrood pathogen Paenibacillus larvae.</title>
        <authorList>
            <person name="Okamoto M."/>
            <person name="Kumagai M."/>
            <person name="Kanamori H."/>
            <person name="Takamatsu D."/>
        </authorList>
    </citation>
    <scope>NUCLEOTIDE SEQUENCE</scope>
    <source>
        <strain evidence="1">J27TS8</strain>
    </source>
</reference>
<name>A0A920BSC3_9BACI</name>
<keyword evidence="2" id="KW-1185">Reference proteome</keyword>
<organism evidence="1 2">
    <name type="scientific">Robertmurraya siralis</name>
    <dbReference type="NCBI Taxonomy" id="77777"/>
    <lineage>
        <taxon>Bacteria</taxon>
        <taxon>Bacillati</taxon>
        <taxon>Bacillota</taxon>
        <taxon>Bacilli</taxon>
        <taxon>Bacillales</taxon>
        <taxon>Bacillaceae</taxon>
        <taxon>Robertmurraya</taxon>
    </lineage>
</organism>
<dbReference type="Gene3D" id="1.10.3230.30">
    <property type="entry name" value="Phage gp6-like head-tail connector protein"/>
    <property type="match status" value="1"/>
</dbReference>
<dbReference type="InterPro" id="IPR006450">
    <property type="entry name" value="Phage_HK97_gp6-like"/>
</dbReference>
<dbReference type="CDD" id="cd08054">
    <property type="entry name" value="gp6"/>
    <property type="match status" value="1"/>
</dbReference>